<gene>
    <name evidence="2" type="ORF">EV420DRAFT_1518490</name>
</gene>
<dbReference type="Proteomes" id="UP001175211">
    <property type="component" value="Unassembled WGS sequence"/>
</dbReference>
<evidence type="ECO:0000313" key="3">
    <source>
        <dbReference type="Proteomes" id="UP001175211"/>
    </source>
</evidence>
<dbReference type="EMBL" id="JAUEPS010000007">
    <property type="protein sequence ID" value="KAK0463496.1"/>
    <property type="molecule type" value="Genomic_DNA"/>
</dbReference>
<keyword evidence="3" id="KW-1185">Reference proteome</keyword>
<protein>
    <submittedName>
        <fullName evidence="2">Uncharacterized protein</fullName>
    </submittedName>
</protein>
<feature type="region of interest" description="Disordered" evidence="1">
    <location>
        <begin position="1"/>
        <end position="105"/>
    </location>
</feature>
<dbReference type="GeneID" id="85355618"/>
<accession>A0AA39T4B1</accession>
<sequence>MSYNPYNPGRVYEGGYSTPSQSNPNQGPPVFNLNWYKTSPENRPHEELFSGPDRHPRSRVRPEASGSNYHASRASSSQAPPRPVTPPPSSVPYYGPPGPQTPPRKYSIEHYKTIMPPKWKVSPGKREARVTPDKPVQLVAYVSHRNSLVPTDENGKPLPPKLFIFNPGRQINPQTPCDDQCAHFQFMHQGDFKVKKAEKVVVVQQPGPIPTKSATFISFVSRGVVVDFPGQNPRGCGVLLRDVLDPPEGFSVVDDSKIVNPFGAEALLLNINVNGYPIMMETINMQCQHGCVTRYGILKAVAQLYHRIMHMSFVPTGEPLWRNKALPKKIRFENIRLVSLYTFDRAIWNAEYIFVSPKKPKRAD</sequence>
<evidence type="ECO:0000256" key="1">
    <source>
        <dbReference type="SAM" id="MobiDB-lite"/>
    </source>
</evidence>
<dbReference type="AlphaFoldDB" id="A0AA39T4B1"/>
<reference evidence="2" key="1">
    <citation type="submission" date="2023-06" db="EMBL/GenBank/DDBJ databases">
        <authorList>
            <consortium name="Lawrence Berkeley National Laboratory"/>
            <person name="Ahrendt S."/>
            <person name="Sahu N."/>
            <person name="Indic B."/>
            <person name="Wong-Bajracharya J."/>
            <person name="Merenyi Z."/>
            <person name="Ke H.-M."/>
            <person name="Monk M."/>
            <person name="Kocsube S."/>
            <person name="Drula E."/>
            <person name="Lipzen A."/>
            <person name="Balint B."/>
            <person name="Henrissat B."/>
            <person name="Andreopoulos B."/>
            <person name="Martin F.M."/>
            <person name="Harder C.B."/>
            <person name="Rigling D."/>
            <person name="Ford K.L."/>
            <person name="Foster G.D."/>
            <person name="Pangilinan J."/>
            <person name="Papanicolaou A."/>
            <person name="Barry K."/>
            <person name="LaButti K."/>
            <person name="Viragh M."/>
            <person name="Koriabine M."/>
            <person name="Yan M."/>
            <person name="Riley R."/>
            <person name="Champramary S."/>
            <person name="Plett K.L."/>
            <person name="Tsai I.J."/>
            <person name="Slot J."/>
            <person name="Sipos G."/>
            <person name="Plett J."/>
            <person name="Nagy L.G."/>
            <person name="Grigoriev I.V."/>
        </authorList>
    </citation>
    <scope>NUCLEOTIDE SEQUENCE</scope>
    <source>
        <strain evidence="2">CCBAS 213</strain>
    </source>
</reference>
<feature type="compositionally biased region" description="Basic and acidic residues" evidence="1">
    <location>
        <begin position="40"/>
        <end position="55"/>
    </location>
</feature>
<comment type="caution">
    <text evidence="2">The sequence shown here is derived from an EMBL/GenBank/DDBJ whole genome shotgun (WGS) entry which is preliminary data.</text>
</comment>
<proteinExistence type="predicted"/>
<dbReference type="RefSeq" id="XP_060334806.1">
    <property type="nucleotide sequence ID" value="XM_060472070.1"/>
</dbReference>
<organism evidence="2 3">
    <name type="scientific">Armillaria tabescens</name>
    <name type="common">Ringless honey mushroom</name>
    <name type="synonym">Agaricus tabescens</name>
    <dbReference type="NCBI Taxonomy" id="1929756"/>
    <lineage>
        <taxon>Eukaryota</taxon>
        <taxon>Fungi</taxon>
        <taxon>Dikarya</taxon>
        <taxon>Basidiomycota</taxon>
        <taxon>Agaricomycotina</taxon>
        <taxon>Agaricomycetes</taxon>
        <taxon>Agaricomycetidae</taxon>
        <taxon>Agaricales</taxon>
        <taxon>Marasmiineae</taxon>
        <taxon>Physalacriaceae</taxon>
        <taxon>Desarmillaria</taxon>
    </lineage>
</organism>
<name>A0AA39T4B1_ARMTA</name>
<feature type="compositionally biased region" description="Pro residues" evidence="1">
    <location>
        <begin position="80"/>
        <end position="102"/>
    </location>
</feature>
<evidence type="ECO:0000313" key="2">
    <source>
        <dbReference type="EMBL" id="KAK0463496.1"/>
    </source>
</evidence>